<comment type="caution">
    <text evidence="12">The sequence shown here is derived from an EMBL/GenBank/DDBJ whole genome shotgun (WGS) entry which is preliminary data.</text>
</comment>
<evidence type="ECO:0000256" key="4">
    <source>
        <dbReference type="ARBA" id="ARBA00022829"/>
    </source>
</evidence>
<dbReference type="GO" id="GO:0051301">
    <property type="term" value="P:cell division"/>
    <property type="evidence" value="ECO:0007669"/>
    <property type="project" value="UniProtKB-KW"/>
</dbReference>
<dbReference type="PANTHER" id="PTHR30349:SF77">
    <property type="entry name" value="TYROSINE RECOMBINASE XERC"/>
    <property type="match status" value="1"/>
</dbReference>
<sequence>MAKAAEPSDITVRDATLEYLEILERRVLRSQLSAATLTAYRRDLDEFVTLLGGDTPLDSVEADDLEVALTRLAKAPDRRYRVGLKIAEDGSTPPGRGPYSLSRWFAAVRGLFRWAADKTYVQVDPTVKVTAPRAPTRAAGARIGLRLDEALALRAAPAARSSGQRRADQRLSLRDEAILRLFVESGPRVSELCGANRSDLRLHEETGTPVLHVRGKGRKDRDLPLSKPTAELIERYLAEERPAPPAPQRVGDGVERRRIADAAGALFVSVRGWRLAARDVQRMVQRYTAEFLGRRATPHSLRHTALTILARAGVDIATVAQIAGHASLATTSVYMDDSMSAAVEAVATSPLSEQ</sequence>
<dbReference type="EMBL" id="MWIH01000002">
    <property type="protein sequence ID" value="OQO94730.1"/>
    <property type="molecule type" value="Genomic_DNA"/>
</dbReference>
<dbReference type="InterPro" id="IPR050090">
    <property type="entry name" value="Tyrosine_recombinase_XerCD"/>
</dbReference>
<dbReference type="InterPro" id="IPR013762">
    <property type="entry name" value="Integrase-like_cat_sf"/>
</dbReference>
<feature type="domain" description="Tyr recombinase" evidence="10">
    <location>
        <begin position="140"/>
        <end position="347"/>
    </location>
</feature>
<dbReference type="RefSeq" id="WP_024873889.1">
    <property type="nucleotide sequence ID" value="NZ_AZUM01000001.1"/>
</dbReference>
<evidence type="ECO:0000256" key="3">
    <source>
        <dbReference type="ARBA" id="ARBA00022618"/>
    </source>
</evidence>
<dbReference type="AlphaFoldDB" id="A0A1V9ACB5"/>
<keyword evidence="5" id="KW-0229">DNA integration</keyword>
<keyword evidence="3" id="KW-0132">Cell division</keyword>
<dbReference type="InterPro" id="IPR011010">
    <property type="entry name" value="DNA_brk_join_enz"/>
</dbReference>
<gene>
    <name evidence="12" type="ORF">B1813_01120</name>
</gene>
<keyword evidence="6 9" id="KW-0238">DNA-binding</keyword>
<evidence type="ECO:0000259" key="10">
    <source>
        <dbReference type="PROSITE" id="PS51898"/>
    </source>
</evidence>
<feature type="domain" description="Core-binding (CB)" evidence="11">
    <location>
        <begin position="7"/>
        <end position="116"/>
    </location>
</feature>
<reference evidence="12 13" key="1">
    <citation type="submission" date="2017-02" db="EMBL/GenBank/DDBJ databases">
        <title>Draft genome of Saccharomonospora sp. 154.</title>
        <authorList>
            <person name="Alonso-Carmona G.S."/>
            <person name="De La Haba R."/>
            <person name="Vera-Gargallo B."/>
            <person name="Sandoval-Trujillo A.H."/>
            <person name="Ramirez-Duran N."/>
            <person name="Ventosa A."/>
        </authorList>
    </citation>
    <scope>NUCLEOTIDE SEQUENCE [LARGE SCALE GENOMIC DNA]</scope>
    <source>
        <strain evidence="12 13">LRS4.154</strain>
    </source>
</reference>
<dbReference type="GO" id="GO:0005737">
    <property type="term" value="C:cytoplasm"/>
    <property type="evidence" value="ECO:0007669"/>
    <property type="project" value="UniProtKB-SubCell"/>
</dbReference>
<keyword evidence="2" id="KW-0963">Cytoplasm</keyword>
<dbReference type="GO" id="GO:0007059">
    <property type="term" value="P:chromosome segregation"/>
    <property type="evidence" value="ECO:0007669"/>
    <property type="project" value="UniProtKB-KW"/>
</dbReference>
<dbReference type="InterPro" id="IPR002104">
    <property type="entry name" value="Integrase_catalytic"/>
</dbReference>
<evidence type="ECO:0000259" key="11">
    <source>
        <dbReference type="PROSITE" id="PS51900"/>
    </source>
</evidence>
<comment type="subcellular location">
    <subcellularLocation>
        <location evidence="1">Cytoplasm</location>
    </subcellularLocation>
</comment>
<keyword evidence="13" id="KW-1185">Reference proteome</keyword>
<organism evidence="12 13">
    <name type="scientific">Saccharomonospora piscinae</name>
    <dbReference type="NCBI Taxonomy" id="687388"/>
    <lineage>
        <taxon>Bacteria</taxon>
        <taxon>Bacillati</taxon>
        <taxon>Actinomycetota</taxon>
        <taxon>Actinomycetes</taxon>
        <taxon>Pseudonocardiales</taxon>
        <taxon>Pseudonocardiaceae</taxon>
        <taxon>Saccharomonospora</taxon>
    </lineage>
</organism>
<evidence type="ECO:0000313" key="12">
    <source>
        <dbReference type="EMBL" id="OQO94730.1"/>
    </source>
</evidence>
<name>A0A1V9ACB5_SACPI</name>
<dbReference type="SUPFAM" id="SSF56349">
    <property type="entry name" value="DNA breaking-rejoining enzymes"/>
    <property type="match status" value="1"/>
</dbReference>
<dbReference type="Proteomes" id="UP000192591">
    <property type="component" value="Unassembled WGS sequence"/>
</dbReference>
<dbReference type="Gene3D" id="1.10.443.10">
    <property type="entry name" value="Intergrase catalytic core"/>
    <property type="match status" value="1"/>
</dbReference>
<dbReference type="InterPro" id="IPR010998">
    <property type="entry name" value="Integrase_recombinase_N"/>
</dbReference>
<proteinExistence type="predicted"/>
<keyword evidence="4" id="KW-0159">Chromosome partition</keyword>
<dbReference type="GO" id="GO:0003677">
    <property type="term" value="F:DNA binding"/>
    <property type="evidence" value="ECO:0007669"/>
    <property type="project" value="UniProtKB-UniRule"/>
</dbReference>
<dbReference type="Gene3D" id="1.10.150.130">
    <property type="match status" value="1"/>
</dbReference>
<dbReference type="GO" id="GO:0006310">
    <property type="term" value="P:DNA recombination"/>
    <property type="evidence" value="ECO:0007669"/>
    <property type="project" value="UniProtKB-KW"/>
</dbReference>
<dbReference type="InterPro" id="IPR044068">
    <property type="entry name" value="CB"/>
</dbReference>
<dbReference type="STRING" id="1962155.B1813_01120"/>
<keyword evidence="8" id="KW-0131">Cell cycle</keyword>
<accession>A0A1V9ACB5</accession>
<dbReference type="PROSITE" id="PS51900">
    <property type="entry name" value="CB"/>
    <property type="match status" value="1"/>
</dbReference>
<evidence type="ECO:0000256" key="9">
    <source>
        <dbReference type="PROSITE-ProRule" id="PRU01248"/>
    </source>
</evidence>
<evidence type="ECO:0000256" key="1">
    <source>
        <dbReference type="ARBA" id="ARBA00004496"/>
    </source>
</evidence>
<evidence type="ECO:0000256" key="2">
    <source>
        <dbReference type="ARBA" id="ARBA00022490"/>
    </source>
</evidence>
<protein>
    <submittedName>
        <fullName evidence="12">Recombinase XerD</fullName>
    </submittedName>
</protein>
<evidence type="ECO:0000256" key="8">
    <source>
        <dbReference type="ARBA" id="ARBA00023306"/>
    </source>
</evidence>
<evidence type="ECO:0000256" key="5">
    <source>
        <dbReference type="ARBA" id="ARBA00022908"/>
    </source>
</evidence>
<evidence type="ECO:0000256" key="7">
    <source>
        <dbReference type="ARBA" id="ARBA00023172"/>
    </source>
</evidence>
<keyword evidence="7" id="KW-0233">DNA recombination</keyword>
<evidence type="ECO:0000256" key="6">
    <source>
        <dbReference type="ARBA" id="ARBA00023125"/>
    </source>
</evidence>
<dbReference type="PANTHER" id="PTHR30349">
    <property type="entry name" value="PHAGE INTEGRASE-RELATED"/>
    <property type="match status" value="1"/>
</dbReference>
<dbReference type="PROSITE" id="PS51898">
    <property type="entry name" value="TYR_RECOMBINASE"/>
    <property type="match status" value="1"/>
</dbReference>
<dbReference type="Pfam" id="PF00589">
    <property type="entry name" value="Phage_integrase"/>
    <property type="match status" value="1"/>
</dbReference>
<evidence type="ECO:0000313" key="13">
    <source>
        <dbReference type="Proteomes" id="UP000192591"/>
    </source>
</evidence>
<dbReference type="GO" id="GO:0015074">
    <property type="term" value="P:DNA integration"/>
    <property type="evidence" value="ECO:0007669"/>
    <property type="project" value="UniProtKB-KW"/>
</dbReference>